<feature type="coiled-coil region" evidence="8">
    <location>
        <begin position="8"/>
        <end position="95"/>
    </location>
</feature>
<dbReference type="AlphaFoldDB" id="A0A833ECA3"/>
<dbReference type="GO" id="GO:0046961">
    <property type="term" value="F:proton-transporting ATPase activity, rotational mechanism"/>
    <property type="evidence" value="ECO:0007669"/>
    <property type="project" value="InterPro"/>
</dbReference>
<evidence type="ECO:0000256" key="7">
    <source>
        <dbReference type="HAMAP-Rule" id="MF_00311"/>
    </source>
</evidence>
<dbReference type="GO" id="GO:0042777">
    <property type="term" value="P:proton motive force-driven plasma membrane ATP synthesis"/>
    <property type="evidence" value="ECO:0007669"/>
    <property type="project" value="UniProtKB-UniRule"/>
</dbReference>
<keyword evidence="8" id="KW-0175">Coiled coil</keyword>
<dbReference type="EMBL" id="DQVW01000110">
    <property type="protein sequence ID" value="HIQ32943.1"/>
    <property type="molecule type" value="Genomic_DNA"/>
</dbReference>
<comment type="similarity">
    <text evidence="1 7">Belongs to the V-ATPase E subunit family.</text>
</comment>
<dbReference type="InterPro" id="IPR002842">
    <property type="entry name" value="ATPase_V1_Esu"/>
</dbReference>
<evidence type="ECO:0000256" key="4">
    <source>
        <dbReference type="ARBA" id="ARBA00023065"/>
    </source>
</evidence>
<keyword evidence="2 7" id="KW-0813">Transport</keyword>
<evidence type="ECO:0000256" key="2">
    <source>
        <dbReference type="ARBA" id="ARBA00022448"/>
    </source>
</evidence>
<dbReference type="CDD" id="cd06503">
    <property type="entry name" value="ATP-synt_Fo_b"/>
    <property type="match status" value="1"/>
</dbReference>
<gene>
    <name evidence="7" type="primary">atpE</name>
    <name evidence="9" type="ORF">EYH55_05650</name>
</gene>
<keyword evidence="7" id="KW-1003">Cell membrane</keyword>
<comment type="subunit">
    <text evidence="7">Has multiple subunits with at least A(3), B(3), C, D, E, F, H, I and proteolipid K(x).</text>
</comment>
<protein>
    <recommendedName>
        <fullName evidence="7">A-type ATP synthase subunit E</fullName>
    </recommendedName>
</protein>
<comment type="caution">
    <text evidence="9">The sequence shown here is derived from an EMBL/GenBank/DDBJ whole genome shotgun (WGS) entry which is preliminary data.</text>
</comment>
<comment type="subcellular location">
    <subcellularLocation>
        <location evidence="7">Cell membrane</location>
        <topology evidence="7">Peripheral membrane protein</topology>
    </subcellularLocation>
</comment>
<reference evidence="9" key="1">
    <citation type="journal article" date="2020" name="ISME J.">
        <title>Gammaproteobacteria mediating utilization of methyl-, sulfur- and petroleum organic compounds in deep ocean hydrothermal plumes.</title>
        <authorList>
            <person name="Zhou Z."/>
            <person name="Liu Y."/>
            <person name="Pan J."/>
            <person name="Cron B.R."/>
            <person name="Toner B.M."/>
            <person name="Anantharaman K."/>
            <person name="Breier J.A."/>
            <person name="Dick G.J."/>
            <person name="Li M."/>
        </authorList>
    </citation>
    <scope>NUCLEOTIDE SEQUENCE</scope>
    <source>
        <strain evidence="9">SZUA-1534</strain>
    </source>
</reference>
<keyword evidence="6 7" id="KW-0066">ATP synthesis</keyword>
<keyword evidence="3 7" id="KW-0375">Hydrogen ion transport</keyword>
<name>A0A833ECA3_9EURY</name>
<dbReference type="SUPFAM" id="SSF81573">
    <property type="entry name" value="F1F0 ATP synthase subunit B, membrane domain"/>
    <property type="match status" value="1"/>
</dbReference>
<evidence type="ECO:0000256" key="1">
    <source>
        <dbReference type="ARBA" id="ARBA00005901"/>
    </source>
</evidence>
<evidence type="ECO:0000313" key="10">
    <source>
        <dbReference type="Proteomes" id="UP000623215"/>
    </source>
</evidence>
<dbReference type="InterPro" id="IPR028987">
    <property type="entry name" value="ATP_synth_B-like_membr_sf"/>
</dbReference>
<dbReference type="GO" id="GO:0033178">
    <property type="term" value="C:proton-transporting two-sector ATPase complex, catalytic domain"/>
    <property type="evidence" value="ECO:0007669"/>
    <property type="project" value="InterPro"/>
</dbReference>
<dbReference type="Gene3D" id="1.20.5.620">
    <property type="entry name" value="F1F0 ATP synthase subunit B, membrane domain"/>
    <property type="match status" value="1"/>
</dbReference>
<proteinExistence type="inferred from homology"/>
<evidence type="ECO:0000256" key="6">
    <source>
        <dbReference type="ARBA" id="ARBA00023310"/>
    </source>
</evidence>
<evidence type="ECO:0000256" key="3">
    <source>
        <dbReference type="ARBA" id="ARBA00022781"/>
    </source>
</evidence>
<dbReference type="GO" id="GO:0046933">
    <property type="term" value="F:proton-transporting ATP synthase activity, rotational mechanism"/>
    <property type="evidence" value="ECO:0007669"/>
    <property type="project" value="UniProtKB-UniRule"/>
</dbReference>
<dbReference type="GO" id="GO:0005524">
    <property type="term" value="F:ATP binding"/>
    <property type="evidence" value="ECO:0007669"/>
    <property type="project" value="UniProtKB-UniRule"/>
</dbReference>
<dbReference type="Proteomes" id="UP000623215">
    <property type="component" value="Unassembled WGS sequence"/>
</dbReference>
<dbReference type="InterPro" id="IPR038495">
    <property type="entry name" value="ATPase_E_C"/>
</dbReference>
<dbReference type="SUPFAM" id="SSF160527">
    <property type="entry name" value="V-type ATPase subunit E-like"/>
    <property type="match status" value="1"/>
</dbReference>
<comment type="function">
    <text evidence="7">Component of the A-type ATP synthase that produces ATP from ADP in the presence of a proton gradient across the membrane.</text>
</comment>
<keyword evidence="4 7" id="KW-0406">Ion transport</keyword>
<organism evidence="9 10">
    <name type="scientific">Methanothermococcus okinawensis</name>
    <dbReference type="NCBI Taxonomy" id="155863"/>
    <lineage>
        <taxon>Archaea</taxon>
        <taxon>Methanobacteriati</taxon>
        <taxon>Methanobacteriota</taxon>
        <taxon>Methanomada group</taxon>
        <taxon>Methanococci</taxon>
        <taxon>Methanococcales</taxon>
        <taxon>Methanococcaceae</taxon>
        <taxon>Methanothermococcus</taxon>
    </lineage>
</organism>
<evidence type="ECO:0000256" key="5">
    <source>
        <dbReference type="ARBA" id="ARBA00023136"/>
    </source>
</evidence>
<dbReference type="GO" id="GO:0005886">
    <property type="term" value="C:plasma membrane"/>
    <property type="evidence" value="ECO:0007669"/>
    <property type="project" value="UniProtKB-SubCell"/>
</dbReference>
<dbReference type="HAMAP" id="MF_00311">
    <property type="entry name" value="ATP_synth_E_arch"/>
    <property type="match status" value="1"/>
</dbReference>
<evidence type="ECO:0000256" key="8">
    <source>
        <dbReference type="SAM" id="Coils"/>
    </source>
</evidence>
<evidence type="ECO:0000313" key="9">
    <source>
        <dbReference type="EMBL" id="HIQ32943.1"/>
    </source>
</evidence>
<dbReference type="Pfam" id="PF01991">
    <property type="entry name" value="vATP-synt_E"/>
    <property type="match status" value="1"/>
</dbReference>
<dbReference type="Gene3D" id="3.30.2320.30">
    <property type="entry name" value="ATP synthase, E subunit, C-terminal"/>
    <property type="match status" value="1"/>
</dbReference>
<accession>A0A833ECA3</accession>
<sequence length="203" mass="23494">MGVEEIVSKILEDANKEAEEIIKKAQMEAEEILEEAKKEAERRKSEILKKGEKEAEMIKNRIIAEAKLEVRKKMLKKKEELIEMAIKKLREELMKLPERENYRDLLIRLIVDGAIAVGSEKVAVDLNKRDYEILDIKTLWEIEKEIERLTKRPVIVRRGTTVDIVGGAIVRDIDGTKICDNSLEAIFERNLENIRAKIAQVLF</sequence>
<dbReference type="PANTHER" id="PTHR45715">
    <property type="entry name" value="ATPASE H+-TRANSPORTING V1 SUBUNIT E1A-RELATED"/>
    <property type="match status" value="1"/>
</dbReference>
<keyword evidence="5 7" id="KW-0472">Membrane</keyword>